<protein>
    <recommendedName>
        <fullName evidence="8">Protein EARLY HEADING DATE 2</fullName>
    </recommendedName>
    <alternativeName>
        <fullName evidence="9">Protein RICE INDETERMINATE 1</fullName>
    </alternativeName>
</protein>
<dbReference type="InterPro" id="IPR036236">
    <property type="entry name" value="Znf_C2H2_sf"/>
</dbReference>
<dbReference type="STRING" id="29655.A0A0K9NJH3"/>
<dbReference type="GO" id="GO:0005634">
    <property type="term" value="C:nucleus"/>
    <property type="evidence" value="ECO:0000318"/>
    <property type="project" value="GO_Central"/>
</dbReference>
<evidence type="ECO:0000256" key="4">
    <source>
        <dbReference type="ARBA" id="ARBA00022833"/>
    </source>
</evidence>
<dbReference type="FunFam" id="3.30.160.60:FF:000131">
    <property type="entry name" value="protein indeterminate-domain 5, chloroplastic-like"/>
    <property type="match status" value="1"/>
</dbReference>
<dbReference type="PROSITE" id="PS00028">
    <property type="entry name" value="ZINC_FINGER_C2H2_1"/>
    <property type="match status" value="1"/>
</dbReference>
<evidence type="ECO:0000256" key="8">
    <source>
        <dbReference type="ARBA" id="ARBA00072973"/>
    </source>
</evidence>
<evidence type="ECO:0000256" key="3">
    <source>
        <dbReference type="ARBA" id="ARBA00022771"/>
    </source>
</evidence>
<dbReference type="InterPro" id="IPR013087">
    <property type="entry name" value="Znf_C2H2_type"/>
</dbReference>
<feature type="compositionally biased region" description="Low complexity" evidence="11">
    <location>
        <begin position="436"/>
        <end position="463"/>
    </location>
</feature>
<feature type="compositionally biased region" description="Low complexity" evidence="11">
    <location>
        <begin position="267"/>
        <end position="279"/>
    </location>
</feature>
<dbReference type="InterPro" id="IPR055185">
    <property type="entry name" value="C2CH-4th_BIRD-IDD"/>
</dbReference>
<dbReference type="EMBL" id="LFYR01002110">
    <property type="protein sequence ID" value="KMZ56926.1"/>
    <property type="molecule type" value="Genomic_DNA"/>
</dbReference>
<keyword evidence="14" id="KW-1185">Reference proteome</keyword>
<feature type="domain" description="C2H2-type" evidence="12">
    <location>
        <begin position="69"/>
        <end position="91"/>
    </location>
</feature>
<dbReference type="OrthoDB" id="6354171at2759"/>
<evidence type="ECO:0000256" key="10">
    <source>
        <dbReference type="PROSITE-ProRule" id="PRU00042"/>
    </source>
</evidence>
<evidence type="ECO:0000313" key="14">
    <source>
        <dbReference type="Proteomes" id="UP000036987"/>
    </source>
</evidence>
<dbReference type="FunFam" id="3.30.160.60:FF:000554">
    <property type="entry name" value="protein indeterminate-domain 12-like"/>
    <property type="match status" value="1"/>
</dbReference>
<sequence length="609" mass="65418">MAASSSSSPFFGDVQNQIKHTSEEVPTAALPPLSAPPPPKKKRNQPGTPYPDAVVIALSPKTLMATNRFVCEVCNKGFQREQNLQLHRRGHNLPWKLRQKSTKEARRRVYLCPEPTCVHHDPSRPLGDLTGIKKHFCRKHGEKKWKCDKCSKRYAVQSDWKAHSKTCGTREYRCDCGTLFSRRDSFITHRAFCDALAQECARLPIGGQMYGSTAMAGLAFSQINPQISSIHDPHCSSSTVHLNPSSFRGGGGGCSSSSHLVDHDHLVSPSSSNHLNPSSFRPPTNPSGPSTGYFFAGLSNQDFNTATVNSTNQNSFIQNKSHHGLMQLPPNINAQLPINAPPSTTAFFNLGFFSDTNTTTTNVSTHTHSSNFITPVDHFSGNGEHHPNVDLYSGNLIGDNIGGLSSFYNNELHTAVLPQMSATALLQKASEMGATNNNGPSVGSPSIGSSFGSGRGSSSSSNNPKPPIFRGSFGSGGDNDGHLQDLMISLANANAGMLDSNHPLFGGSIHNRHHHQENSTDVVGYDGFNTNLGIMNDVKLHQSLSAAAATMGGSDQLTRDFLGVGGMVRNVGIGGGLTSAQRDQHRRGGLDIGDVFDTGDIKSVNGRLQ</sequence>
<dbReference type="InterPro" id="IPR055186">
    <property type="entry name" value="C2H2-2nd_BIRD-IDD"/>
</dbReference>
<evidence type="ECO:0000256" key="5">
    <source>
        <dbReference type="ARBA" id="ARBA00023015"/>
    </source>
</evidence>
<feature type="region of interest" description="Disordered" evidence="11">
    <location>
        <begin position="265"/>
        <end position="293"/>
    </location>
</feature>
<dbReference type="Proteomes" id="UP000036987">
    <property type="component" value="Unassembled WGS sequence"/>
</dbReference>
<dbReference type="Pfam" id="PF22996">
    <property type="entry name" value="C2H2-2nd_BIRD-IDD"/>
    <property type="match status" value="1"/>
</dbReference>
<dbReference type="AlphaFoldDB" id="A0A0K9NJH3"/>
<keyword evidence="6" id="KW-0804">Transcription</keyword>
<keyword evidence="2" id="KW-0677">Repeat</keyword>
<evidence type="ECO:0000256" key="9">
    <source>
        <dbReference type="ARBA" id="ARBA00083437"/>
    </source>
</evidence>
<keyword evidence="5" id="KW-0805">Transcription regulation</keyword>
<evidence type="ECO:0000256" key="1">
    <source>
        <dbReference type="ARBA" id="ARBA00022723"/>
    </source>
</evidence>
<evidence type="ECO:0000256" key="11">
    <source>
        <dbReference type="SAM" id="MobiDB-lite"/>
    </source>
</evidence>
<dbReference type="Pfam" id="PF22992">
    <property type="entry name" value="C2CH-4th_BIRD-IDD"/>
    <property type="match status" value="1"/>
</dbReference>
<dbReference type="PANTHER" id="PTHR10593:SF214">
    <property type="entry name" value="PROTEIN INDETERMINATE-DOMAIN 5, CHLOROPLASTIC"/>
    <property type="match status" value="1"/>
</dbReference>
<dbReference type="SUPFAM" id="SSF57667">
    <property type="entry name" value="beta-beta-alpha zinc fingers"/>
    <property type="match status" value="1"/>
</dbReference>
<accession>A0A0K9NJH3</accession>
<evidence type="ECO:0000313" key="13">
    <source>
        <dbReference type="EMBL" id="KMZ56926.1"/>
    </source>
</evidence>
<dbReference type="InterPro" id="IPR031140">
    <property type="entry name" value="IDD1-16"/>
</dbReference>
<dbReference type="Pfam" id="PF12874">
    <property type="entry name" value="zf-met"/>
    <property type="match status" value="1"/>
</dbReference>
<dbReference type="PANTHER" id="PTHR10593">
    <property type="entry name" value="SERINE/THREONINE-PROTEIN KINASE RIO"/>
    <property type="match status" value="1"/>
</dbReference>
<keyword evidence="4" id="KW-0862">Zinc</keyword>
<evidence type="ECO:0000256" key="6">
    <source>
        <dbReference type="ARBA" id="ARBA00023163"/>
    </source>
</evidence>
<keyword evidence="3 10" id="KW-0863">Zinc-finger</keyword>
<organism evidence="13 14">
    <name type="scientific">Zostera marina</name>
    <name type="common">Eelgrass</name>
    <dbReference type="NCBI Taxonomy" id="29655"/>
    <lineage>
        <taxon>Eukaryota</taxon>
        <taxon>Viridiplantae</taxon>
        <taxon>Streptophyta</taxon>
        <taxon>Embryophyta</taxon>
        <taxon>Tracheophyta</taxon>
        <taxon>Spermatophyta</taxon>
        <taxon>Magnoliopsida</taxon>
        <taxon>Liliopsida</taxon>
        <taxon>Zosteraceae</taxon>
        <taxon>Zostera</taxon>
    </lineage>
</organism>
<dbReference type="SMART" id="SM00355">
    <property type="entry name" value="ZnF_C2H2"/>
    <property type="match status" value="2"/>
</dbReference>
<evidence type="ECO:0000256" key="7">
    <source>
        <dbReference type="ARBA" id="ARBA00059785"/>
    </source>
</evidence>
<evidence type="ECO:0000259" key="12">
    <source>
        <dbReference type="PROSITE" id="PS50157"/>
    </source>
</evidence>
<dbReference type="GO" id="GO:0008270">
    <property type="term" value="F:zinc ion binding"/>
    <property type="evidence" value="ECO:0007669"/>
    <property type="project" value="UniProtKB-KW"/>
</dbReference>
<gene>
    <name evidence="13" type="ORF">ZOSMA_8G00710</name>
</gene>
<feature type="region of interest" description="Disordered" evidence="11">
    <location>
        <begin position="1"/>
        <end position="52"/>
    </location>
</feature>
<dbReference type="Pfam" id="PF22995">
    <property type="entry name" value="C2CH-3rd_BIRD-IDD"/>
    <property type="match status" value="1"/>
</dbReference>
<feature type="compositionally biased region" description="Polar residues" evidence="11">
    <location>
        <begin position="1"/>
        <end position="19"/>
    </location>
</feature>
<name>A0A0K9NJH3_ZOSMR</name>
<proteinExistence type="predicted"/>
<dbReference type="OMA" id="IGSHHIF"/>
<evidence type="ECO:0000256" key="2">
    <source>
        <dbReference type="ARBA" id="ARBA00022737"/>
    </source>
</evidence>
<feature type="region of interest" description="Disordered" evidence="11">
    <location>
        <begin position="432"/>
        <end position="476"/>
    </location>
</feature>
<dbReference type="PROSITE" id="PS50157">
    <property type="entry name" value="ZINC_FINGER_C2H2_2"/>
    <property type="match status" value="1"/>
</dbReference>
<dbReference type="InterPro" id="IPR055187">
    <property type="entry name" value="C2CH-3rd_BIRD-IDD"/>
</dbReference>
<keyword evidence="1" id="KW-0479">Metal-binding</keyword>
<reference evidence="14" key="1">
    <citation type="journal article" date="2016" name="Nature">
        <title>The genome of the seagrass Zostera marina reveals angiosperm adaptation to the sea.</title>
        <authorList>
            <person name="Olsen J.L."/>
            <person name="Rouze P."/>
            <person name="Verhelst B."/>
            <person name="Lin Y.-C."/>
            <person name="Bayer T."/>
            <person name="Collen J."/>
            <person name="Dattolo E."/>
            <person name="De Paoli E."/>
            <person name="Dittami S."/>
            <person name="Maumus F."/>
            <person name="Michel G."/>
            <person name="Kersting A."/>
            <person name="Lauritano C."/>
            <person name="Lohaus R."/>
            <person name="Toepel M."/>
            <person name="Tonon T."/>
            <person name="Vanneste K."/>
            <person name="Amirebrahimi M."/>
            <person name="Brakel J."/>
            <person name="Bostroem C."/>
            <person name="Chovatia M."/>
            <person name="Grimwood J."/>
            <person name="Jenkins J.W."/>
            <person name="Jueterbock A."/>
            <person name="Mraz A."/>
            <person name="Stam W.T."/>
            <person name="Tice H."/>
            <person name="Bornberg-Bauer E."/>
            <person name="Green P.J."/>
            <person name="Pearson G.A."/>
            <person name="Procaccini G."/>
            <person name="Duarte C.M."/>
            <person name="Schmutz J."/>
            <person name="Reusch T.B.H."/>
            <person name="Van de Peer Y."/>
        </authorList>
    </citation>
    <scope>NUCLEOTIDE SEQUENCE [LARGE SCALE GENOMIC DNA]</scope>
    <source>
        <strain evidence="14">cv. Finnish</strain>
    </source>
</reference>
<dbReference type="GO" id="GO:0003700">
    <property type="term" value="F:DNA-binding transcription factor activity"/>
    <property type="evidence" value="ECO:0000318"/>
    <property type="project" value="GO_Central"/>
</dbReference>
<dbReference type="Gene3D" id="3.30.160.60">
    <property type="entry name" value="Classic Zinc Finger"/>
    <property type="match status" value="2"/>
</dbReference>
<comment type="function">
    <text evidence="7">Transcription activator that acts as a flowering master switch in both long and short days, independently of the circadian clock. Promotes flowering upstream of HD1 by up-regulating FTL1, FTL4, FTL5, FTL6, EHD1, HD3A and RFT1. Seems to repress FTL11 expression. May recognize the consensus motif 5'-TTTGTCGTAAT-3' in target gene promoters.</text>
</comment>
<comment type="caution">
    <text evidence="13">The sequence shown here is derived from an EMBL/GenBank/DDBJ whole genome shotgun (WGS) entry which is preliminary data.</text>
</comment>